<evidence type="ECO:0000256" key="1">
    <source>
        <dbReference type="SAM" id="MobiDB-lite"/>
    </source>
</evidence>
<name>A0A939SA51_9BRAD</name>
<organism evidence="2">
    <name type="scientific">Bradyrhizobium barranii subsp. barranii</name>
    <dbReference type="NCBI Taxonomy" id="2823807"/>
    <lineage>
        <taxon>Bacteria</taxon>
        <taxon>Pseudomonadati</taxon>
        <taxon>Pseudomonadota</taxon>
        <taxon>Alphaproteobacteria</taxon>
        <taxon>Hyphomicrobiales</taxon>
        <taxon>Nitrobacteraceae</taxon>
        <taxon>Bradyrhizobium</taxon>
        <taxon>Bradyrhizobium barranii</taxon>
    </lineage>
</organism>
<dbReference type="EMBL" id="CP086137">
    <property type="protein sequence ID" value="UEM18117.1"/>
    <property type="molecule type" value="Genomic_DNA"/>
</dbReference>
<gene>
    <name evidence="3" type="ORF">J4G43_052800</name>
    <name evidence="2" type="ORF">J4G43_53215</name>
</gene>
<reference evidence="3 4" key="2">
    <citation type="journal article" date="2022" name="Int. J. Syst. Evol. Microbiol.">
        <title>Strains of Bradyrhizobium barranii sp. nov. associated with legumes native to Canada are symbionts of soybeans and belong to different subspecies (subsp. barranii subsp. nov. and subsp. apii subsp. nov.) and symbiovars (sv. glycinearum and sv. septentrionale).</title>
        <authorList>
            <person name="Bromfield E.S.P."/>
            <person name="Cloutier S."/>
            <person name="Wasai-Hara S."/>
            <person name="Minamisawa K."/>
        </authorList>
    </citation>
    <scope>NUCLEOTIDE SEQUENCE [LARGE SCALE GENOMIC DNA]</scope>
    <source>
        <strain evidence="3 4">144S4</strain>
        <plasmid evidence="4">pBb144S4a</plasmid>
    </source>
</reference>
<evidence type="ECO:0000313" key="2">
    <source>
        <dbReference type="EMBL" id="MBO1869168.1"/>
    </source>
</evidence>
<feature type="region of interest" description="Disordered" evidence="1">
    <location>
        <begin position="25"/>
        <end position="52"/>
    </location>
</feature>
<dbReference type="KEGG" id="bban:J4G43_052800"/>
<keyword evidence="3" id="KW-0614">Plasmid</keyword>
<proteinExistence type="predicted"/>
<protein>
    <submittedName>
        <fullName evidence="2">Uncharacterized protein</fullName>
    </submittedName>
</protein>
<dbReference type="EMBL" id="JAGEMI010000004">
    <property type="protein sequence ID" value="MBO1869168.1"/>
    <property type="molecule type" value="Genomic_DNA"/>
</dbReference>
<accession>A0A939SA51</accession>
<feature type="compositionally biased region" description="Basic and acidic residues" evidence="1">
    <location>
        <begin position="38"/>
        <end position="52"/>
    </location>
</feature>
<dbReference type="RefSeq" id="WP_155258301.1">
    <property type="nucleotide sequence ID" value="NZ_CP086137.1"/>
</dbReference>
<dbReference type="AlphaFoldDB" id="A0A939SA51"/>
<evidence type="ECO:0000313" key="3">
    <source>
        <dbReference type="EMBL" id="UEM18117.1"/>
    </source>
</evidence>
<reference evidence="2" key="1">
    <citation type="submission" date="2021-03" db="EMBL/GenBank/DDBJ databases">
        <title>Whole Genome Sequence of Bradyrhizobium sp. Strain 144S4.</title>
        <authorList>
            <person name="Bromfield E.S.P."/>
            <person name="Cloutier S."/>
        </authorList>
    </citation>
    <scope>NUCLEOTIDE SEQUENCE [LARGE SCALE GENOMIC DNA]</scope>
    <source>
        <strain evidence="2">144S4</strain>
    </source>
</reference>
<geneLocation type="plasmid" evidence="3 4">
    <name>pBb144S4a</name>
</geneLocation>
<evidence type="ECO:0000313" key="4">
    <source>
        <dbReference type="Proteomes" id="UP000664702"/>
    </source>
</evidence>
<dbReference type="Proteomes" id="UP000664702">
    <property type="component" value="Plasmid pBb144S4a"/>
</dbReference>
<sequence length="52" mass="5838">MLTQSHGLFRQALFQSFRLLDTTPHPMSPLGRLNSASDLKRTLDADQKPIDA</sequence>